<sequence length="72" mass="8215">MMAVTSRKQLKRPGLEWSIVPVTGKHRNLIFQLLAELQGDGKKNQGVVEPGDDTLHFVHVTDFELYVVDFKH</sequence>
<dbReference type="EMBL" id="GBXM01007960">
    <property type="protein sequence ID" value="JAI00618.1"/>
    <property type="molecule type" value="Transcribed_RNA"/>
</dbReference>
<evidence type="ECO:0000313" key="1">
    <source>
        <dbReference type="EMBL" id="JAI00618.1"/>
    </source>
</evidence>
<organism evidence="1">
    <name type="scientific">Anguilla anguilla</name>
    <name type="common">European freshwater eel</name>
    <name type="synonym">Muraena anguilla</name>
    <dbReference type="NCBI Taxonomy" id="7936"/>
    <lineage>
        <taxon>Eukaryota</taxon>
        <taxon>Metazoa</taxon>
        <taxon>Chordata</taxon>
        <taxon>Craniata</taxon>
        <taxon>Vertebrata</taxon>
        <taxon>Euteleostomi</taxon>
        <taxon>Actinopterygii</taxon>
        <taxon>Neopterygii</taxon>
        <taxon>Teleostei</taxon>
        <taxon>Anguilliformes</taxon>
        <taxon>Anguillidae</taxon>
        <taxon>Anguilla</taxon>
    </lineage>
</organism>
<dbReference type="AlphaFoldDB" id="A0A0E9XCZ5"/>
<reference evidence="1" key="2">
    <citation type="journal article" date="2015" name="Fish Shellfish Immunol.">
        <title>Early steps in the European eel (Anguilla anguilla)-Vibrio vulnificus interaction in the gills: Role of the RtxA13 toxin.</title>
        <authorList>
            <person name="Callol A."/>
            <person name="Pajuelo D."/>
            <person name="Ebbesson L."/>
            <person name="Teles M."/>
            <person name="MacKenzie S."/>
            <person name="Amaro C."/>
        </authorList>
    </citation>
    <scope>NUCLEOTIDE SEQUENCE</scope>
</reference>
<accession>A0A0E9XCZ5</accession>
<proteinExistence type="predicted"/>
<protein>
    <submittedName>
        <fullName evidence="1">Uncharacterized protein</fullName>
    </submittedName>
</protein>
<reference evidence="1" key="1">
    <citation type="submission" date="2014-11" db="EMBL/GenBank/DDBJ databases">
        <authorList>
            <person name="Amaro Gonzalez C."/>
        </authorList>
    </citation>
    <scope>NUCLEOTIDE SEQUENCE</scope>
</reference>
<name>A0A0E9XCZ5_ANGAN</name>